<name>A0AAD7SMS8_9TELE</name>
<dbReference type="Proteomes" id="UP001221898">
    <property type="component" value="Unassembled WGS sequence"/>
</dbReference>
<accession>A0AAD7SMS8</accession>
<feature type="compositionally biased region" description="Low complexity" evidence="1">
    <location>
        <begin position="174"/>
        <end position="187"/>
    </location>
</feature>
<dbReference type="EMBL" id="JAINUG010000047">
    <property type="protein sequence ID" value="KAJ8405557.1"/>
    <property type="molecule type" value="Genomic_DNA"/>
</dbReference>
<feature type="compositionally biased region" description="Acidic residues" evidence="1">
    <location>
        <begin position="195"/>
        <end position="213"/>
    </location>
</feature>
<evidence type="ECO:0000256" key="1">
    <source>
        <dbReference type="SAM" id="MobiDB-lite"/>
    </source>
</evidence>
<proteinExistence type="predicted"/>
<sequence length="233" mass="25542">MGDLVGRKLVFYYFLHLFQVSEQEMDEVINRTTHRESKDGHSSHMLGLPSKSPSPSVKAKQSEGTSSLSWTMKRFLEPASRQGSLSSEAELSQYFSHEIPSQSSLSESMVMASSDDDLLNHKSYGTSLDDTGAQPDAFKGSPCAGVDRSPGYTDVSVKASGPVNRHMEAAQQNSVGSSPSSVRSPLLRQRRVMCYEDDASDEDEDEPPLPEDDGLNRRAPQGPGRSQRTTRAL</sequence>
<feature type="region of interest" description="Disordered" evidence="1">
    <location>
        <begin position="130"/>
        <end position="233"/>
    </location>
</feature>
<feature type="compositionally biased region" description="Low complexity" evidence="1">
    <location>
        <begin position="49"/>
        <end position="59"/>
    </location>
</feature>
<dbReference type="PANTHER" id="PTHR11324:SF16">
    <property type="entry name" value="PDZ DOMAIN-CONTAINING PROTEIN 2"/>
    <property type="match status" value="1"/>
</dbReference>
<gene>
    <name evidence="2" type="ORF">AAFF_G00315370</name>
</gene>
<evidence type="ECO:0000313" key="2">
    <source>
        <dbReference type="EMBL" id="KAJ8405557.1"/>
    </source>
</evidence>
<dbReference type="PANTHER" id="PTHR11324">
    <property type="entry name" value="IL16-RELATED"/>
    <property type="match status" value="1"/>
</dbReference>
<feature type="compositionally biased region" description="Polar residues" evidence="1">
    <location>
        <begin position="224"/>
        <end position="233"/>
    </location>
</feature>
<keyword evidence="3" id="KW-1185">Reference proteome</keyword>
<feature type="region of interest" description="Disordered" evidence="1">
    <location>
        <begin position="33"/>
        <end position="65"/>
    </location>
</feature>
<protein>
    <submittedName>
        <fullName evidence="2">Uncharacterized protein</fullName>
    </submittedName>
</protein>
<reference evidence="2" key="1">
    <citation type="journal article" date="2023" name="Science">
        <title>Genome structures resolve the early diversification of teleost fishes.</title>
        <authorList>
            <person name="Parey E."/>
            <person name="Louis A."/>
            <person name="Montfort J."/>
            <person name="Bouchez O."/>
            <person name="Roques C."/>
            <person name="Iampietro C."/>
            <person name="Lluch J."/>
            <person name="Castinel A."/>
            <person name="Donnadieu C."/>
            <person name="Desvignes T."/>
            <person name="Floi Bucao C."/>
            <person name="Jouanno E."/>
            <person name="Wen M."/>
            <person name="Mejri S."/>
            <person name="Dirks R."/>
            <person name="Jansen H."/>
            <person name="Henkel C."/>
            <person name="Chen W.J."/>
            <person name="Zahm M."/>
            <person name="Cabau C."/>
            <person name="Klopp C."/>
            <person name="Thompson A.W."/>
            <person name="Robinson-Rechavi M."/>
            <person name="Braasch I."/>
            <person name="Lecointre G."/>
            <person name="Bobe J."/>
            <person name="Postlethwait J.H."/>
            <person name="Berthelot C."/>
            <person name="Roest Crollius H."/>
            <person name="Guiguen Y."/>
        </authorList>
    </citation>
    <scope>NUCLEOTIDE SEQUENCE</scope>
    <source>
        <strain evidence="2">NC1722</strain>
    </source>
</reference>
<dbReference type="AlphaFoldDB" id="A0AAD7SMS8"/>
<feature type="compositionally biased region" description="Basic and acidic residues" evidence="1">
    <location>
        <begin position="33"/>
        <end position="42"/>
    </location>
</feature>
<evidence type="ECO:0000313" key="3">
    <source>
        <dbReference type="Proteomes" id="UP001221898"/>
    </source>
</evidence>
<organism evidence="2 3">
    <name type="scientific">Aldrovandia affinis</name>
    <dbReference type="NCBI Taxonomy" id="143900"/>
    <lineage>
        <taxon>Eukaryota</taxon>
        <taxon>Metazoa</taxon>
        <taxon>Chordata</taxon>
        <taxon>Craniata</taxon>
        <taxon>Vertebrata</taxon>
        <taxon>Euteleostomi</taxon>
        <taxon>Actinopterygii</taxon>
        <taxon>Neopterygii</taxon>
        <taxon>Teleostei</taxon>
        <taxon>Notacanthiformes</taxon>
        <taxon>Halosauridae</taxon>
        <taxon>Aldrovandia</taxon>
    </lineage>
</organism>
<comment type="caution">
    <text evidence="2">The sequence shown here is derived from an EMBL/GenBank/DDBJ whole genome shotgun (WGS) entry which is preliminary data.</text>
</comment>